<gene>
    <name evidence="3" type="ORF">METZ01_LOCUS430825</name>
</gene>
<keyword evidence="1" id="KW-1133">Transmembrane helix</keyword>
<name>A0A382Y590_9ZZZZ</name>
<dbReference type="InterPro" id="IPR012859">
    <property type="entry name" value="Pilin_N_archaeal"/>
</dbReference>
<evidence type="ECO:0000313" key="3">
    <source>
        <dbReference type="EMBL" id="SVD77971.1"/>
    </source>
</evidence>
<dbReference type="Pfam" id="PF07790">
    <property type="entry name" value="Pilin_N"/>
    <property type="match status" value="1"/>
</dbReference>
<organism evidence="3">
    <name type="scientific">marine metagenome</name>
    <dbReference type="NCBI Taxonomy" id="408172"/>
    <lineage>
        <taxon>unclassified sequences</taxon>
        <taxon>metagenomes</taxon>
        <taxon>ecological metagenomes</taxon>
    </lineage>
</organism>
<proteinExistence type="predicted"/>
<evidence type="ECO:0000256" key="1">
    <source>
        <dbReference type="SAM" id="Phobius"/>
    </source>
</evidence>
<feature type="transmembrane region" description="Helical" evidence="1">
    <location>
        <begin position="12"/>
        <end position="36"/>
    </location>
</feature>
<dbReference type="EMBL" id="UINC01172739">
    <property type="protein sequence ID" value="SVD77971.1"/>
    <property type="molecule type" value="Genomic_DNA"/>
</dbReference>
<feature type="domain" description="Archaeal Type IV pilin N-terminal" evidence="2">
    <location>
        <begin position="10"/>
        <end position="59"/>
    </location>
</feature>
<sequence length="149" mass="16256">MEHRIEKNDEGVSPVIAVILMVAITVVLAAVLYVWAASFLEQGDSAPIATFIVSEDSANVYHVNVVKVSKQENLEDFSFFLKDESGYTYLGGNGFGEIAMQIIDGEATGIDETYDGDDADLQSRADNITADDGSTFPVHFRDNDRDGKL</sequence>
<dbReference type="NCBIfam" id="TIGR02537">
    <property type="entry name" value="arch_flag_Nterm"/>
    <property type="match status" value="1"/>
</dbReference>
<dbReference type="InterPro" id="IPR013373">
    <property type="entry name" value="Flagellin/pilin_N_arc"/>
</dbReference>
<keyword evidence="1" id="KW-0812">Transmembrane</keyword>
<evidence type="ECO:0000259" key="2">
    <source>
        <dbReference type="Pfam" id="PF07790"/>
    </source>
</evidence>
<dbReference type="AlphaFoldDB" id="A0A382Y590"/>
<feature type="non-terminal residue" evidence="3">
    <location>
        <position position="149"/>
    </location>
</feature>
<protein>
    <recommendedName>
        <fullName evidence="2">Archaeal Type IV pilin N-terminal domain-containing protein</fullName>
    </recommendedName>
</protein>
<reference evidence="3" key="1">
    <citation type="submission" date="2018-05" db="EMBL/GenBank/DDBJ databases">
        <authorList>
            <person name="Lanie J.A."/>
            <person name="Ng W.-L."/>
            <person name="Kazmierczak K.M."/>
            <person name="Andrzejewski T.M."/>
            <person name="Davidsen T.M."/>
            <person name="Wayne K.J."/>
            <person name="Tettelin H."/>
            <person name="Glass J.I."/>
            <person name="Rusch D."/>
            <person name="Podicherti R."/>
            <person name="Tsui H.-C.T."/>
            <person name="Winkler M.E."/>
        </authorList>
    </citation>
    <scope>NUCLEOTIDE SEQUENCE</scope>
</reference>
<accession>A0A382Y590</accession>
<keyword evidence="1" id="KW-0472">Membrane</keyword>